<dbReference type="AlphaFoldDB" id="A0A1U7LQB7"/>
<reference evidence="2 3" key="1">
    <citation type="submission" date="2016-04" db="EMBL/GenBank/DDBJ databases">
        <title>Evolutionary innovation and constraint leading to complex multicellularity in the Ascomycota.</title>
        <authorList>
            <person name="Cisse O."/>
            <person name="Nguyen A."/>
            <person name="Hewitt D.A."/>
            <person name="Jedd G."/>
            <person name="Stajich J.E."/>
        </authorList>
    </citation>
    <scope>NUCLEOTIDE SEQUENCE [LARGE SCALE GENOMIC DNA]</scope>
    <source>
        <strain evidence="2 3">DAH-3</strain>
    </source>
</reference>
<feature type="region of interest" description="Disordered" evidence="1">
    <location>
        <begin position="62"/>
        <end position="121"/>
    </location>
</feature>
<feature type="compositionally biased region" description="Basic and acidic residues" evidence="1">
    <location>
        <begin position="107"/>
        <end position="121"/>
    </location>
</feature>
<feature type="compositionally biased region" description="Polar residues" evidence="1">
    <location>
        <begin position="84"/>
        <end position="96"/>
    </location>
</feature>
<evidence type="ECO:0000313" key="3">
    <source>
        <dbReference type="Proteomes" id="UP000186594"/>
    </source>
</evidence>
<sequence>MQTAVRAKPSLVNVKASPSLATVPPVPKMPPLPDLGFEERSRFSLGSVLRASRDIKLDIPSPAVFGLGLHSGPQSSTSRDDQTHSPFSDNQSSTFTFPAPPNSSPFADEHRISASDSKQEP</sequence>
<dbReference type="EMBL" id="LXFE01000643">
    <property type="protein sequence ID" value="OLL24742.1"/>
    <property type="molecule type" value="Genomic_DNA"/>
</dbReference>
<evidence type="ECO:0000256" key="1">
    <source>
        <dbReference type="SAM" id="MobiDB-lite"/>
    </source>
</evidence>
<evidence type="ECO:0000313" key="2">
    <source>
        <dbReference type="EMBL" id="OLL24742.1"/>
    </source>
</evidence>
<name>A0A1U7LQB7_NEOID</name>
<comment type="caution">
    <text evidence="2">The sequence shown here is derived from an EMBL/GenBank/DDBJ whole genome shotgun (WGS) entry which is preliminary data.</text>
</comment>
<organism evidence="2 3">
    <name type="scientific">Neolecta irregularis (strain DAH-3)</name>
    <dbReference type="NCBI Taxonomy" id="1198029"/>
    <lineage>
        <taxon>Eukaryota</taxon>
        <taxon>Fungi</taxon>
        <taxon>Dikarya</taxon>
        <taxon>Ascomycota</taxon>
        <taxon>Taphrinomycotina</taxon>
        <taxon>Neolectales</taxon>
        <taxon>Neolectaceae</taxon>
        <taxon>Neolecta</taxon>
    </lineage>
</organism>
<gene>
    <name evidence="2" type="ORF">NEOLI_003593</name>
</gene>
<proteinExistence type="predicted"/>
<keyword evidence="3" id="KW-1185">Reference proteome</keyword>
<feature type="compositionally biased region" description="Pro residues" evidence="1">
    <location>
        <begin position="24"/>
        <end position="33"/>
    </location>
</feature>
<dbReference type="Proteomes" id="UP000186594">
    <property type="component" value="Unassembled WGS sequence"/>
</dbReference>
<accession>A0A1U7LQB7</accession>
<feature type="region of interest" description="Disordered" evidence="1">
    <location>
        <begin position="1"/>
        <end position="34"/>
    </location>
</feature>
<protein>
    <submittedName>
        <fullName evidence="2">Uncharacterized protein</fullName>
    </submittedName>
</protein>